<dbReference type="Gene3D" id="3.40.50.150">
    <property type="entry name" value="Vaccinia Virus protein VP39"/>
    <property type="match status" value="1"/>
</dbReference>
<evidence type="ECO:0000256" key="1">
    <source>
        <dbReference type="ARBA" id="ARBA00022603"/>
    </source>
</evidence>
<dbReference type="InterPro" id="IPR051128">
    <property type="entry name" value="EgtD_Methyltrsf_superfamily"/>
</dbReference>
<proteinExistence type="predicted"/>
<feature type="domain" description="Histidine-specific methyltransferase SAM-dependent" evidence="4">
    <location>
        <begin position="11"/>
        <end position="306"/>
    </location>
</feature>
<dbReference type="GO" id="GO:0032259">
    <property type="term" value="P:methylation"/>
    <property type="evidence" value="ECO:0007669"/>
    <property type="project" value="UniProtKB-KW"/>
</dbReference>
<name>A0A8T0IKZ3_CERPU</name>
<dbReference type="Pfam" id="PF03781">
    <property type="entry name" value="FGE-sulfatase"/>
    <property type="match status" value="2"/>
</dbReference>
<evidence type="ECO:0000313" key="6">
    <source>
        <dbReference type="Proteomes" id="UP000822688"/>
    </source>
</evidence>
<feature type="domain" description="Sulfatase-modifying factor enzyme-like" evidence="3">
    <location>
        <begin position="493"/>
        <end position="628"/>
    </location>
</feature>
<dbReference type="SUPFAM" id="SSF56436">
    <property type="entry name" value="C-type lectin-like"/>
    <property type="match status" value="1"/>
</dbReference>
<dbReference type="Pfam" id="PF10017">
    <property type="entry name" value="Methyltransf_33"/>
    <property type="match status" value="1"/>
</dbReference>
<sequence>MGKSFDLSPQAQVLEGLQRPRKQIPCSLLYDTRGSELYEQITELEEYYPFRVEEARLKEHARDIASQIPENSVIVELGCGTARKSGIVLSAVQALHARCRFVGIDVSASFLQEARSNLVKQGMANDCIEMVEGEYMAGLQKVRAMYPSANLCIMFLGSSVGNFTDEGAVQFFLDIFAAVGTRCQIFLCADMWKDVAKLYAAYHDKKGVTELFIKNGMRCALGLLGHTTTQAEEKSWEYEVVVNKELRRVEMWLRFTNELLLPDHNIQIASGERILVEVSRKFTAGDFNRLANDAGFHIDVAWRDSMWGMQMLIPFREALQRCWAQSDGFFRSVPDWCAKPIDVRHPFKFYYGHIQAFAKLKLLPNDPPSPTDIMFSRGIDPNVVDPTKCHAHPEVPHEWPSRGEIERYVTQTRTKITTALAKNELSARCLVLALEHEYMHLETLAYMRAQERKAAFEKGKLSSQTKSFSATLKSQKSYKNGRVHHVNEEDEDSKMVYIAPGKVTIGGDVSDGNFMWDNESPAHSITVREPFKVSCKPVTVSEFLTFIKAGGYSQPQYWNEQDFAYFQRQKITKPATWSVVQSEYWIHTPSASHHWTQVANEPVFASLSEAEAYCKWSGGRVMTEEEYHLILASKDGANKVHQLRSGGWEWTSSLFLPFDGFVKMAEYPEYSSDFFDGSHYVLKGASPVTHRCMQRDTFRNFYQRQYPYVFAKFRVCKNVVNSEN</sequence>
<evidence type="ECO:0000259" key="4">
    <source>
        <dbReference type="Pfam" id="PF10017"/>
    </source>
</evidence>
<dbReference type="InterPro" id="IPR029063">
    <property type="entry name" value="SAM-dependent_MTases_sf"/>
</dbReference>
<feature type="domain" description="Sulfatase-modifying factor enzyme-like" evidence="3">
    <location>
        <begin position="648"/>
        <end position="715"/>
    </location>
</feature>
<dbReference type="Proteomes" id="UP000822688">
    <property type="component" value="Chromosome 3"/>
</dbReference>
<dbReference type="SUPFAM" id="SSF53335">
    <property type="entry name" value="S-adenosyl-L-methionine-dependent methyltransferases"/>
    <property type="match status" value="1"/>
</dbReference>
<dbReference type="InterPro" id="IPR019257">
    <property type="entry name" value="MeTrfase_dom"/>
</dbReference>
<keyword evidence="2" id="KW-0808">Transferase</keyword>
<reference evidence="5" key="1">
    <citation type="submission" date="2020-06" db="EMBL/GenBank/DDBJ databases">
        <title>WGS assembly of Ceratodon purpureus strain R40.</title>
        <authorList>
            <person name="Carey S.B."/>
            <person name="Jenkins J."/>
            <person name="Shu S."/>
            <person name="Lovell J.T."/>
            <person name="Sreedasyam A."/>
            <person name="Maumus F."/>
            <person name="Tiley G.P."/>
            <person name="Fernandez-Pozo N."/>
            <person name="Barry K."/>
            <person name="Chen C."/>
            <person name="Wang M."/>
            <person name="Lipzen A."/>
            <person name="Daum C."/>
            <person name="Saski C.A."/>
            <person name="Payton A.C."/>
            <person name="Mcbreen J.C."/>
            <person name="Conrad R.E."/>
            <person name="Kollar L.M."/>
            <person name="Olsson S."/>
            <person name="Huttunen S."/>
            <person name="Landis J.B."/>
            <person name="Wickett N.J."/>
            <person name="Johnson M.G."/>
            <person name="Rensing S.A."/>
            <person name="Grimwood J."/>
            <person name="Schmutz J."/>
            <person name="Mcdaniel S.F."/>
        </authorList>
    </citation>
    <scope>NUCLEOTIDE SEQUENCE</scope>
    <source>
        <strain evidence="5">R40</strain>
    </source>
</reference>
<keyword evidence="1" id="KW-0489">Methyltransferase</keyword>
<dbReference type="InterPro" id="IPR005532">
    <property type="entry name" value="SUMF_dom"/>
</dbReference>
<dbReference type="GO" id="GO:0008168">
    <property type="term" value="F:methyltransferase activity"/>
    <property type="evidence" value="ECO:0007669"/>
    <property type="project" value="UniProtKB-KW"/>
</dbReference>
<comment type="caution">
    <text evidence="5">The sequence shown here is derived from an EMBL/GenBank/DDBJ whole genome shotgun (WGS) entry which is preliminary data.</text>
</comment>
<keyword evidence="6" id="KW-1185">Reference proteome</keyword>
<evidence type="ECO:0000259" key="3">
    <source>
        <dbReference type="Pfam" id="PF03781"/>
    </source>
</evidence>
<dbReference type="PANTHER" id="PTHR43397">
    <property type="entry name" value="ERGOTHIONEINE BIOSYNTHESIS PROTEIN 1"/>
    <property type="match status" value="1"/>
</dbReference>
<dbReference type="PANTHER" id="PTHR43397:SF1">
    <property type="entry name" value="ERGOTHIONEINE BIOSYNTHESIS PROTEIN 1"/>
    <property type="match status" value="1"/>
</dbReference>
<dbReference type="EMBL" id="CM026423">
    <property type="protein sequence ID" value="KAG0583912.1"/>
    <property type="molecule type" value="Genomic_DNA"/>
</dbReference>
<dbReference type="AlphaFoldDB" id="A0A8T0IKZ3"/>
<gene>
    <name evidence="5" type="ORF">KC19_3G171100</name>
</gene>
<evidence type="ECO:0000313" key="5">
    <source>
        <dbReference type="EMBL" id="KAG0583912.1"/>
    </source>
</evidence>
<protein>
    <submittedName>
        <fullName evidence="5">Uncharacterized protein</fullName>
    </submittedName>
</protein>
<dbReference type="Gene3D" id="3.90.1580.10">
    <property type="entry name" value="paralog of FGE (formylglycine-generating enzyme)"/>
    <property type="match status" value="1"/>
</dbReference>
<dbReference type="InterPro" id="IPR042095">
    <property type="entry name" value="SUMF_sf"/>
</dbReference>
<organism evidence="5 6">
    <name type="scientific">Ceratodon purpureus</name>
    <name type="common">Fire moss</name>
    <name type="synonym">Dicranum purpureum</name>
    <dbReference type="NCBI Taxonomy" id="3225"/>
    <lineage>
        <taxon>Eukaryota</taxon>
        <taxon>Viridiplantae</taxon>
        <taxon>Streptophyta</taxon>
        <taxon>Embryophyta</taxon>
        <taxon>Bryophyta</taxon>
        <taxon>Bryophytina</taxon>
        <taxon>Bryopsida</taxon>
        <taxon>Dicranidae</taxon>
        <taxon>Pseudoditrichales</taxon>
        <taxon>Ditrichaceae</taxon>
        <taxon>Ceratodon</taxon>
    </lineage>
</organism>
<dbReference type="InterPro" id="IPR016187">
    <property type="entry name" value="CTDL_fold"/>
</dbReference>
<evidence type="ECO:0000256" key="2">
    <source>
        <dbReference type="ARBA" id="ARBA00022679"/>
    </source>
</evidence>
<accession>A0A8T0IKZ3</accession>